<proteinExistence type="predicted"/>
<dbReference type="EMBL" id="KZ662734">
    <property type="protein sequence ID" value="PPS19818.1"/>
    <property type="molecule type" value="Genomic_DNA"/>
</dbReference>
<organism evidence="2 3">
    <name type="scientific">Gossypium barbadense</name>
    <name type="common">Sea Island cotton</name>
    <name type="synonym">Hibiscus barbadensis</name>
    <dbReference type="NCBI Taxonomy" id="3634"/>
    <lineage>
        <taxon>Eukaryota</taxon>
        <taxon>Viridiplantae</taxon>
        <taxon>Streptophyta</taxon>
        <taxon>Embryophyta</taxon>
        <taxon>Tracheophyta</taxon>
        <taxon>Spermatophyta</taxon>
        <taxon>Magnoliopsida</taxon>
        <taxon>eudicotyledons</taxon>
        <taxon>Gunneridae</taxon>
        <taxon>Pentapetalae</taxon>
        <taxon>rosids</taxon>
        <taxon>malvids</taxon>
        <taxon>Malvales</taxon>
        <taxon>Malvaceae</taxon>
        <taxon>Malvoideae</taxon>
        <taxon>Gossypium</taxon>
    </lineage>
</organism>
<evidence type="ECO:0000313" key="2">
    <source>
        <dbReference type="EMBL" id="PPS19818.1"/>
    </source>
</evidence>
<dbReference type="InterPro" id="IPR004242">
    <property type="entry name" value="Transposase_21"/>
</dbReference>
<feature type="compositionally biased region" description="Acidic residues" evidence="1">
    <location>
        <begin position="119"/>
        <end position="128"/>
    </location>
</feature>
<sequence>MASMTWHDHSHVKYELLRHPADVEAWNTFNERFSNFAFDLHNVHLGFASDGINSFRTMSTIQRIDGIVFSYGKAPKDRKQKDYYEADYNLRELSDIKLDSEDENQPNLFDIDLNVPPEIDVDADDGYDSSDPSDHEHDGDSDLDLDEVLDDINDEGANDDRNVNASSIRNSVRCIVIRNDPWHTCR</sequence>
<dbReference type="Pfam" id="PF02992">
    <property type="entry name" value="Transposase_21"/>
    <property type="match status" value="1"/>
</dbReference>
<name>A0A2P5YW33_GOSBA</name>
<feature type="region of interest" description="Disordered" evidence="1">
    <location>
        <begin position="107"/>
        <end position="144"/>
    </location>
</feature>
<evidence type="ECO:0000313" key="3">
    <source>
        <dbReference type="Proteomes" id="UP000239757"/>
    </source>
</evidence>
<protein>
    <submittedName>
        <fullName evidence="2">Uncharacterized protein</fullName>
    </submittedName>
</protein>
<reference evidence="2 3" key="1">
    <citation type="submission" date="2015-01" db="EMBL/GenBank/DDBJ databases">
        <title>Genome of allotetraploid Gossypium barbadense reveals genomic plasticity and fiber elongation in cotton evolution.</title>
        <authorList>
            <person name="Chen X."/>
            <person name="Liu X."/>
            <person name="Zhao B."/>
            <person name="Zheng H."/>
            <person name="Hu Y."/>
            <person name="Lu G."/>
            <person name="Yang C."/>
            <person name="Chen J."/>
            <person name="Shan C."/>
            <person name="Zhang L."/>
            <person name="Zhou Y."/>
            <person name="Wang L."/>
            <person name="Guo W."/>
            <person name="Bai Y."/>
            <person name="Ruan J."/>
            <person name="Shangguan X."/>
            <person name="Mao Y."/>
            <person name="Jiang J."/>
            <person name="Zhu Y."/>
            <person name="Lei J."/>
            <person name="Kang H."/>
            <person name="Chen S."/>
            <person name="He X."/>
            <person name="Wang R."/>
            <person name="Wang Y."/>
            <person name="Chen J."/>
            <person name="Wang L."/>
            <person name="Yu S."/>
            <person name="Wang B."/>
            <person name="Wei J."/>
            <person name="Song S."/>
            <person name="Lu X."/>
            <person name="Gao Z."/>
            <person name="Gu W."/>
            <person name="Deng X."/>
            <person name="Ma D."/>
            <person name="Wang S."/>
            <person name="Liang W."/>
            <person name="Fang L."/>
            <person name="Cai C."/>
            <person name="Zhu X."/>
            <person name="Zhou B."/>
            <person name="Zhang Y."/>
            <person name="Chen Z."/>
            <person name="Xu S."/>
            <person name="Zhu R."/>
            <person name="Wang S."/>
            <person name="Zhang T."/>
            <person name="Zhao G."/>
        </authorList>
    </citation>
    <scope>NUCLEOTIDE SEQUENCE [LARGE SCALE GENOMIC DNA]</scope>
    <source>
        <strain evidence="3">cv. Xinhai21</strain>
        <tissue evidence="2">Leaf</tissue>
    </source>
</reference>
<dbReference type="Proteomes" id="UP000239757">
    <property type="component" value="Unassembled WGS sequence"/>
</dbReference>
<dbReference type="AlphaFoldDB" id="A0A2P5YW33"/>
<evidence type="ECO:0000256" key="1">
    <source>
        <dbReference type="SAM" id="MobiDB-lite"/>
    </source>
</evidence>
<accession>A0A2P5YW33</accession>
<dbReference type="OrthoDB" id="991067at2759"/>
<gene>
    <name evidence="2" type="ORF">GOBAR_AA00745</name>
</gene>